<dbReference type="InterPro" id="IPR009045">
    <property type="entry name" value="Zn_M74/Hedgehog-like"/>
</dbReference>
<dbReference type="InterPro" id="IPR003709">
    <property type="entry name" value="VanY-like_core_dom"/>
</dbReference>
<feature type="domain" description="D-alanyl-D-alanine carboxypeptidase-like core" evidence="1">
    <location>
        <begin position="132"/>
        <end position="261"/>
    </location>
</feature>
<dbReference type="PANTHER" id="PTHR34385">
    <property type="entry name" value="D-ALANYL-D-ALANINE CARBOXYPEPTIDASE"/>
    <property type="match status" value="1"/>
</dbReference>
<accession>A0A1G1KR32</accession>
<evidence type="ECO:0000259" key="1">
    <source>
        <dbReference type="Pfam" id="PF02557"/>
    </source>
</evidence>
<evidence type="ECO:0000313" key="3">
    <source>
        <dbReference type="Proteomes" id="UP000178187"/>
    </source>
</evidence>
<dbReference type="SUPFAM" id="SSF55166">
    <property type="entry name" value="Hedgehog/DD-peptidase"/>
    <property type="match status" value="1"/>
</dbReference>
<dbReference type="AlphaFoldDB" id="A0A1G1KR32"/>
<sequence length="267" mass="30545">MRSSAASLHAGMTLLVFLLVSCNLLSFAQESPWDILNGRDKEIVNAFLEKAKPLITEKQEKGIAALLVFSELFKGLNEEDRIFLERVCLLSGMGSCTDIEIQLEGTSQKIKFIPIENQSFSKQNLPEKIPTQYLSENVFETYAKMMKRMEENIGTKLLVESGYRSPAYQLYLFLSFLPKHGYSLIENQRWNALPGKSEHGNPVRQAVDFISVNGVNGEENPEDFTALPEYQWLKQNAADFDFELSYPEESKDAVFEPWHWRCIKSQK</sequence>
<dbReference type="Proteomes" id="UP000178187">
    <property type="component" value="Unassembled WGS sequence"/>
</dbReference>
<protein>
    <recommendedName>
        <fullName evidence="1">D-alanyl-D-alanine carboxypeptidase-like core domain-containing protein</fullName>
    </recommendedName>
</protein>
<dbReference type="EMBL" id="MHFR01000064">
    <property type="protein sequence ID" value="OGW95377.1"/>
    <property type="molecule type" value="Genomic_DNA"/>
</dbReference>
<name>A0A1G1KR32_9BACT</name>
<dbReference type="Pfam" id="PF02557">
    <property type="entry name" value="VanY"/>
    <property type="match status" value="1"/>
</dbReference>
<dbReference type="PROSITE" id="PS51257">
    <property type="entry name" value="PROKAR_LIPOPROTEIN"/>
    <property type="match status" value="1"/>
</dbReference>
<proteinExistence type="predicted"/>
<dbReference type="GO" id="GO:0008233">
    <property type="term" value="F:peptidase activity"/>
    <property type="evidence" value="ECO:0007669"/>
    <property type="project" value="InterPro"/>
</dbReference>
<gene>
    <name evidence="2" type="ORF">A3G33_06210</name>
</gene>
<dbReference type="Gene3D" id="3.30.1380.10">
    <property type="match status" value="1"/>
</dbReference>
<dbReference type="GO" id="GO:0006508">
    <property type="term" value="P:proteolysis"/>
    <property type="evidence" value="ECO:0007669"/>
    <property type="project" value="InterPro"/>
</dbReference>
<dbReference type="PANTHER" id="PTHR34385:SF1">
    <property type="entry name" value="PEPTIDOGLYCAN L-ALANYL-D-GLUTAMATE ENDOPEPTIDASE CWLK"/>
    <property type="match status" value="1"/>
</dbReference>
<comment type="caution">
    <text evidence="2">The sequence shown here is derived from an EMBL/GenBank/DDBJ whole genome shotgun (WGS) entry which is preliminary data.</text>
</comment>
<organism evidence="2 3">
    <name type="scientific">Candidatus Danuiimicrobium aquiferis</name>
    <dbReference type="NCBI Taxonomy" id="1801832"/>
    <lineage>
        <taxon>Bacteria</taxon>
        <taxon>Pseudomonadati</taxon>
        <taxon>Candidatus Omnitrophota</taxon>
        <taxon>Candidatus Danuiimicrobium</taxon>
    </lineage>
</organism>
<reference evidence="2 3" key="1">
    <citation type="journal article" date="2016" name="Nat. Commun.">
        <title>Thousands of microbial genomes shed light on interconnected biogeochemical processes in an aquifer system.</title>
        <authorList>
            <person name="Anantharaman K."/>
            <person name="Brown C.T."/>
            <person name="Hug L.A."/>
            <person name="Sharon I."/>
            <person name="Castelle C.J."/>
            <person name="Probst A.J."/>
            <person name="Thomas B.C."/>
            <person name="Singh A."/>
            <person name="Wilkins M.J."/>
            <person name="Karaoz U."/>
            <person name="Brodie E.L."/>
            <person name="Williams K.H."/>
            <person name="Hubbard S.S."/>
            <person name="Banfield J.F."/>
        </authorList>
    </citation>
    <scope>NUCLEOTIDE SEQUENCE [LARGE SCALE GENOMIC DNA]</scope>
</reference>
<evidence type="ECO:0000313" key="2">
    <source>
        <dbReference type="EMBL" id="OGW95377.1"/>
    </source>
</evidence>
<dbReference type="InterPro" id="IPR052179">
    <property type="entry name" value="DD-CPase-like"/>
</dbReference>